<dbReference type="Proteomes" id="UP000521358">
    <property type="component" value="Unassembled WGS sequence"/>
</dbReference>
<dbReference type="InterPro" id="IPR036291">
    <property type="entry name" value="NAD(P)-bd_dom_sf"/>
</dbReference>
<dbReference type="PANTHER" id="PTHR42879">
    <property type="entry name" value="3-OXOACYL-(ACYL-CARRIER-PROTEIN) REDUCTASE"/>
    <property type="match status" value="1"/>
</dbReference>
<evidence type="ECO:0000256" key="1">
    <source>
        <dbReference type="ARBA" id="ARBA00006484"/>
    </source>
</evidence>
<dbReference type="PRINTS" id="PR00081">
    <property type="entry name" value="GDHRDH"/>
</dbReference>
<dbReference type="RefSeq" id="WP_167807262.1">
    <property type="nucleotide sequence ID" value="NZ_JAAVMB010000008.1"/>
</dbReference>
<evidence type="ECO:0000313" key="2">
    <source>
        <dbReference type="EMBL" id="NKC68029.1"/>
    </source>
</evidence>
<reference evidence="2 3" key="1">
    <citation type="submission" date="2020-03" db="EMBL/GenBank/DDBJ databases">
        <title>Bacterial samples isolated from urine from healthy bovine heifers (Gyr breed).</title>
        <authorList>
            <person name="Giannattasio-Ferraz S."/>
            <person name="Maskeri L."/>
            <person name="Penido A."/>
            <person name="Barbosa-Stancioli E.F."/>
            <person name="Putonti C."/>
        </authorList>
    </citation>
    <scope>NUCLEOTIDE SEQUENCE [LARGE SCALE GENOMIC DNA]</scope>
    <source>
        <strain evidence="2 3">UFMG-H7</strain>
    </source>
</reference>
<comment type="caution">
    <text evidence="2">The sequence shown here is derived from an EMBL/GenBank/DDBJ whole genome shotgun (WGS) entry which is preliminary data.</text>
</comment>
<dbReference type="AlphaFoldDB" id="A0A7X6D8Z5"/>
<dbReference type="SUPFAM" id="SSF51735">
    <property type="entry name" value="NAD(P)-binding Rossmann-fold domains"/>
    <property type="match status" value="1"/>
</dbReference>
<dbReference type="PANTHER" id="PTHR42879:SF2">
    <property type="entry name" value="3-OXOACYL-[ACYL-CARRIER-PROTEIN] REDUCTASE FABG"/>
    <property type="match status" value="1"/>
</dbReference>
<dbReference type="InterPro" id="IPR050259">
    <property type="entry name" value="SDR"/>
</dbReference>
<gene>
    <name evidence="2" type="ORF">HED35_08020</name>
</gene>
<evidence type="ECO:0000313" key="3">
    <source>
        <dbReference type="Proteomes" id="UP000521358"/>
    </source>
</evidence>
<name>A0A7X6D8Z5_9ENTE</name>
<comment type="similarity">
    <text evidence="1">Belongs to the short-chain dehydrogenases/reductases (SDR) family.</text>
</comment>
<dbReference type="Gene3D" id="3.40.50.720">
    <property type="entry name" value="NAD(P)-binding Rossmann-like Domain"/>
    <property type="match status" value="1"/>
</dbReference>
<accession>A0A7X6D8Z5</accession>
<sequence>MKKTVLITKSSQGLGPKIAETLVSKGCNVIIQYNYKQEQANALVEKLGNHKAIAVQTNPEKSKDVDILIKLATKHFGQIDAVITNNLITSENKILLSEDLIAIDLVTKQLMKQFIQQQDGTIINLHNSPETANDLITLFTNNLATEFKQQGIRANSISSNLTEECLIKSTPTKQNITDIVAFLISDHAINITGKNINIKES</sequence>
<dbReference type="InterPro" id="IPR002347">
    <property type="entry name" value="SDR_fam"/>
</dbReference>
<protein>
    <submittedName>
        <fullName evidence="2">SDR family NAD(P)-dependent oxidoreductase</fullName>
    </submittedName>
</protein>
<proteinExistence type="inferred from homology"/>
<dbReference type="Pfam" id="PF00106">
    <property type="entry name" value="adh_short"/>
    <property type="match status" value="1"/>
</dbReference>
<dbReference type="EMBL" id="JAAVMB010000008">
    <property type="protein sequence ID" value="NKC68029.1"/>
    <property type="molecule type" value="Genomic_DNA"/>
</dbReference>
<organism evidence="2 3">
    <name type="scientific">Vagococcus fluvialis</name>
    <dbReference type="NCBI Taxonomy" id="2738"/>
    <lineage>
        <taxon>Bacteria</taxon>
        <taxon>Bacillati</taxon>
        <taxon>Bacillota</taxon>
        <taxon>Bacilli</taxon>
        <taxon>Lactobacillales</taxon>
        <taxon>Enterococcaceae</taxon>
        <taxon>Vagococcus</taxon>
    </lineage>
</organism>